<evidence type="ECO:0000313" key="1">
    <source>
        <dbReference type="EMBL" id="MBP1041559.1"/>
    </source>
</evidence>
<organism evidence="1 2">
    <name type="scientific">Vagococcus allomyrinae</name>
    <dbReference type="NCBI Taxonomy" id="2794353"/>
    <lineage>
        <taxon>Bacteria</taxon>
        <taxon>Bacillati</taxon>
        <taxon>Bacillota</taxon>
        <taxon>Bacilli</taxon>
        <taxon>Lactobacillales</taxon>
        <taxon>Enterococcaceae</taxon>
        <taxon>Vagococcus</taxon>
    </lineage>
</organism>
<reference evidence="1" key="1">
    <citation type="submission" date="2020-12" db="EMBL/GenBank/DDBJ databases">
        <title>Vagococcus allomyrinae sp. nov. and Enterococcus lavae sp. nov., isolated from the larvae of Allomyrina dichotoma.</title>
        <authorList>
            <person name="Lee S.D."/>
        </authorList>
    </citation>
    <scope>NUCLEOTIDE SEQUENCE</scope>
    <source>
        <strain evidence="1">BWB3-3</strain>
    </source>
</reference>
<comment type="caution">
    <text evidence="1">The sequence shown here is derived from an EMBL/GenBank/DDBJ whole genome shotgun (WGS) entry which is preliminary data.</text>
</comment>
<accession>A0A940PAR3</accession>
<sequence>MNKQSKWRLMLIVIFVSGGLLLVNKTQAWLLAKTDERANQFTVGKVTHEIEEKFDKNLKTDVKITNTGNTTAFVRVKIIPQWLDKTGNNSVGLVATDTYDIVFNEVNWFEKDGFWYCRQPVMSGEQTAVLVKSAKPKEQLAEAYQEKLFNLEVITQSVQSSPIEAVMELWGVDPSN</sequence>
<dbReference type="Proteomes" id="UP000674938">
    <property type="component" value="Unassembled WGS sequence"/>
</dbReference>
<protein>
    <submittedName>
        <fullName evidence="1">Uncharacterized protein</fullName>
    </submittedName>
</protein>
<proteinExistence type="predicted"/>
<dbReference type="AlphaFoldDB" id="A0A940PAR3"/>
<name>A0A940PAR3_9ENTE</name>
<evidence type="ECO:0000313" key="2">
    <source>
        <dbReference type="Proteomes" id="UP000674938"/>
    </source>
</evidence>
<gene>
    <name evidence="1" type="ORF">I6N95_11130</name>
</gene>
<dbReference type="RefSeq" id="WP_209527610.1">
    <property type="nucleotide sequence ID" value="NZ_JAEEGA010000006.1"/>
</dbReference>
<keyword evidence="2" id="KW-1185">Reference proteome</keyword>
<dbReference type="EMBL" id="JAEEGA010000006">
    <property type="protein sequence ID" value="MBP1041559.1"/>
    <property type="molecule type" value="Genomic_DNA"/>
</dbReference>